<reference evidence="1" key="1">
    <citation type="submission" date="2022-10" db="EMBL/GenBank/DDBJ databases">
        <title>The complete genomes of actinobacterial strains from the NBC collection.</title>
        <authorList>
            <person name="Joergensen T.S."/>
            <person name="Alvarez Arevalo M."/>
            <person name="Sterndorff E.B."/>
            <person name="Faurdal D."/>
            <person name="Vuksanovic O."/>
            <person name="Mourched A.-S."/>
            <person name="Charusanti P."/>
            <person name="Shaw S."/>
            <person name="Blin K."/>
            <person name="Weber T."/>
        </authorList>
    </citation>
    <scope>NUCLEOTIDE SEQUENCE</scope>
    <source>
        <strain evidence="1">NBC_01432</strain>
    </source>
</reference>
<evidence type="ECO:0000313" key="1">
    <source>
        <dbReference type="EMBL" id="WUX55184.1"/>
    </source>
</evidence>
<name>A0ABZ2A9Q4_STRNV</name>
<gene>
    <name evidence="1" type="ORF">OG442_28685</name>
</gene>
<dbReference type="EMBL" id="CP109495">
    <property type="protein sequence ID" value="WUX55184.1"/>
    <property type="molecule type" value="Genomic_DNA"/>
</dbReference>
<proteinExistence type="predicted"/>
<dbReference type="RefSeq" id="WP_329078839.1">
    <property type="nucleotide sequence ID" value="NZ_CP109495.1"/>
</dbReference>
<sequence length="192" mass="21692">MRPSFSPRSAVLALVVTVIAVPVLWLGHRLWNGDPYPSADPDAIAVLLGRDVQLAYEDLALPGRPEATSQIRTGACYYRGLRSFAHIDRSRLDVNSFHLEWDVRGVSRETARAGQDRLRLRLIREGFQLTSEETGDTSMGFRFTHPDSEHMVDVKWYEPTSLLAFTAYAPCGKVPAGFNEYEWPQGEWTVRP</sequence>
<accession>A0ABZ2A9Q4</accession>
<protein>
    <submittedName>
        <fullName evidence="1">Uncharacterized protein</fullName>
    </submittedName>
</protein>
<keyword evidence="2" id="KW-1185">Reference proteome</keyword>
<dbReference type="Proteomes" id="UP001432209">
    <property type="component" value="Chromosome"/>
</dbReference>
<evidence type="ECO:0000313" key="2">
    <source>
        <dbReference type="Proteomes" id="UP001432209"/>
    </source>
</evidence>
<organism evidence="1 2">
    <name type="scientific">Streptomyces niveus</name>
    <name type="common">Streptomyces spheroides</name>
    <dbReference type="NCBI Taxonomy" id="193462"/>
    <lineage>
        <taxon>Bacteria</taxon>
        <taxon>Bacillati</taxon>
        <taxon>Actinomycetota</taxon>
        <taxon>Actinomycetes</taxon>
        <taxon>Kitasatosporales</taxon>
        <taxon>Streptomycetaceae</taxon>
        <taxon>Streptomyces</taxon>
    </lineage>
</organism>